<dbReference type="OrthoDB" id="9797740at2"/>
<accession>A0A1H9PGW1</accession>
<dbReference type="InterPro" id="IPR036259">
    <property type="entry name" value="MFS_trans_sf"/>
</dbReference>
<dbReference type="InterPro" id="IPR011701">
    <property type="entry name" value="MFS"/>
</dbReference>
<feature type="transmembrane region" description="Helical" evidence="4">
    <location>
        <begin position="249"/>
        <end position="271"/>
    </location>
</feature>
<dbReference type="STRING" id="1855383.SAMN05216548_12020"/>
<dbReference type="RefSeq" id="WP_092499471.1">
    <property type="nucleotide sequence ID" value="NZ_FOFG01000020.1"/>
</dbReference>
<dbReference type="SUPFAM" id="SSF103473">
    <property type="entry name" value="MFS general substrate transporter"/>
    <property type="match status" value="1"/>
</dbReference>
<dbReference type="Proteomes" id="UP000199647">
    <property type="component" value="Unassembled WGS sequence"/>
</dbReference>
<evidence type="ECO:0000256" key="3">
    <source>
        <dbReference type="ARBA" id="ARBA00023136"/>
    </source>
</evidence>
<keyword evidence="3 4" id="KW-0472">Membrane</keyword>
<dbReference type="CDD" id="cd17339">
    <property type="entry name" value="MFS_NIMT_CynX_like"/>
    <property type="match status" value="1"/>
</dbReference>
<dbReference type="AlphaFoldDB" id="A0A1H9PGW1"/>
<dbReference type="PANTHER" id="PTHR23523">
    <property type="match status" value="1"/>
</dbReference>
<gene>
    <name evidence="5" type="ORF">SAMN05216548_12020</name>
</gene>
<feature type="transmembrane region" description="Helical" evidence="4">
    <location>
        <begin position="315"/>
        <end position="334"/>
    </location>
</feature>
<dbReference type="InterPro" id="IPR052524">
    <property type="entry name" value="MFS_Cyanate_Porter"/>
</dbReference>
<feature type="transmembrane region" description="Helical" evidence="4">
    <location>
        <begin position="205"/>
        <end position="224"/>
    </location>
</feature>
<proteinExistence type="predicted"/>
<feature type="transmembrane region" description="Helical" evidence="4">
    <location>
        <begin position="406"/>
        <end position="425"/>
    </location>
</feature>
<reference evidence="5 6" key="1">
    <citation type="submission" date="2016-10" db="EMBL/GenBank/DDBJ databases">
        <authorList>
            <person name="de Groot N.N."/>
        </authorList>
    </citation>
    <scope>NUCLEOTIDE SEQUENCE [LARGE SCALE GENOMIC DNA]</scope>
    <source>
        <strain evidence="5 6">A52C2</strain>
    </source>
</reference>
<sequence>MPNVPPSVVPSARTGQPPVAGQLVAGQLVDAEADAQPTPVPTPAATPLGRLVLGGSLVLIAFNLRPVFSSLSALLPEVMLSAGLSTATASILTTLPVLCLGMFAPLAPGLARRVGAERVLLGALLLIAIGSGLRGFGTVPALFAGTFFAGFAIALGNVLLPGLVKRDFASRAALMTGLYTMALCAGAACAAGFTVPIQRLIGGSWAGALAVWAIPAVIVLLLWVPQSLRTQGGHQTVSHRIEGLWRDPLAWQITLFMGLQSALAYIVFGWLAPILRERGMDAASAGFVVSVSVMVQVVTCLLVPHLAMRGRDQRLICVVLPTVALIGLLGFLFAPLWTVWFWAVVQGIGQGGLIAIAMMLIVLRSPDARVASHLSGMVQGVGYLIAATGPLLVGLLHGWMGSFTSSAIFFVLLWAGAAFCGWGAGRATHVNVSVREHRARTEEQGR</sequence>
<feature type="transmembrane region" description="Helical" evidence="4">
    <location>
        <begin position="87"/>
        <end position="107"/>
    </location>
</feature>
<feature type="transmembrane region" description="Helical" evidence="4">
    <location>
        <begin position="381"/>
        <end position="400"/>
    </location>
</feature>
<keyword evidence="6" id="KW-1185">Reference proteome</keyword>
<dbReference type="Gene3D" id="1.20.1250.20">
    <property type="entry name" value="MFS general substrate transporter like domains"/>
    <property type="match status" value="1"/>
</dbReference>
<name>A0A1H9PGW1_9HYPH</name>
<dbReference type="EMBL" id="FOFG01000020">
    <property type="protein sequence ID" value="SER47330.1"/>
    <property type="molecule type" value="Genomic_DNA"/>
</dbReference>
<keyword evidence="1 4" id="KW-0812">Transmembrane</keyword>
<evidence type="ECO:0000256" key="4">
    <source>
        <dbReference type="SAM" id="Phobius"/>
    </source>
</evidence>
<evidence type="ECO:0000313" key="6">
    <source>
        <dbReference type="Proteomes" id="UP000199647"/>
    </source>
</evidence>
<feature type="transmembrane region" description="Helical" evidence="4">
    <location>
        <begin position="340"/>
        <end position="361"/>
    </location>
</feature>
<dbReference type="GO" id="GO:0022857">
    <property type="term" value="F:transmembrane transporter activity"/>
    <property type="evidence" value="ECO:0007669"/>
    <property type="project" value="InterPro"/>
</dbReference>
<protein>
    <submittedName>
        <fullName evidence="5">MFS transporter, CP family, cyanate transporter</fullName>
    </submittedName>
</protein>
<organism evidence="5 6">
    <name type="scientific">Faunimonas pinastri</name>
    <dbReference type="NCBI Taxonomy" id="1855383"/>
    <lineage>
        <taxon>Bacteria</taxon>
        <taxon>Pseudomonadati</taxon>
        <taxon>Pseudomonadota</taxon>
        <taxon>Alphaproteobacteria</taxon>
        <taxon>Hyphomicrobiales</taxon>
        <taxon>Afifellaceae</taxon>
        <taxon>Faunimonas</taxon>
    </lineage>
</organism>
<evidence type="ECO:0000256" key="2">
    <source>
        <dbReference type="ARBA" id="ARBA00022989"/>
    </source>
</evidence>
<evidence type="ECO:0000313" key="5">
    <source>
        <dbReference type="EMBL" id="SER47330.1"/>
    </source>
</evidence>
<keyword evidence="2 4" id="KW-1133">Transmembrane helix</keyword>
<feature type="transmembrane region" description="Helical" evidence="4">
    <location>
        <begin position="119"/>
        <end position="136"/>
    </location>
</feature>
<feature type="transmembrane region" description="Helical" evidence="4">
    <location>
        <begin position="142"/>
        <end position="160"/>
    </location>
</feature>
<feature type="transmembrane region" description="Helical" evidence="4">
    <location>
        <begin position="172"/>
        <end position="193"/>
    </location>
</feature>
<dbReference type="Pfam" id="PF07690">
    <property type="entry name" value="MFS_1"/>
    <property type="match status" value="1"/>
</dbReference>
<feature type="transmembrane region" description="Helical" evidence="4">
    <location>
        <begin position="283"/>
        <end position="303"/>
    </location>
</feature>
<dbReference type="PANTHER" id="PTHR23523:SF2">
    <property type="entry name" value="2-NITROIMIDAZOLE TRANSPORTER"/>
    <property type="match status" value="1"/>
</dbReference>
<evidence type="ECO:0000256" key="1">
    <source>
        <dbReference type="ARBA" id="ARBA00022692"/>
    </source>
</evidence>